<gene>
    <name evidence="9" type="ORF">GCM10010502_17550</name>
    <name evidence="10" type="ORF">HS99_0035355</name>
</gene>
<evidence type="ECO:0000256" key="4">
    <source>
        <dbReference type="ARBA" id="ARBA00023088"/>
    </source>
</evidence>
<feature type="transmembrane region" description="Helical" evidence="6">
    <location>
        <begin position="288"/>
        <end position="308"/>
    </location>
</feature>
<feature type="compositionally biased region" description="Low complexity" evidence="5">
    <location>
        <begin position="242"/>
        <end position="276"/>
    </location>
</feature>
<dbReference type="NCBIfam" id="TIGR01167">
    <property type="entry name" value="LPXTG_anchor"/>
    <property type="match status" value="1"/>
</dbReference>
<reference evidence="10 11" key="2">
    <citation type="submission" date="2014-07" db="EMBL/GenBank/DDBJ databases">
        <authorList>
            <person name="Zhang J.E."/>
            <person name="Yang H."/>
            <person name="Guo J."/>
            <person name="Deng Z."/>
            <person name="Luo H."/>
            <person name="Luo M."/>
            <person name="Zhao B."/>
        </authorList>
    </citation>
    <scope>NUCLEOTIDE SEQUENCE [LARGE SCALE GENOMIC DNA]</scope>
    <source>
        <strain evidence="10">ATCC 10762</strain>
        <strain evidence="11">ATCC 10762 / DSM 40127 / CCM 3239 / JCM 4008 / LMG 5968 / NBRC 12843 / NCIMB 8234 / A-377</strain>
    </source>
</reference>
<feature type="compositionally biased region" description="Low complexity" evidence="5">
    <location>
        <begin position="34"/>
        <end position="54"/>
    </location>
</feature>
<dbReference type="PROSITE" id="PS50847">
    <property type="entry name" value="GRAM_POS_ANCHORING"/>
    <property type="match status" value="1"/>
</dbReference>
<dbReference type="RefSeq" id="WP_050366662.1">
    <property type="nucleotide sequence ID" value="NZ_BMUB01000003.1"/>
</dbReference>
<keyword evidence="1" id="KW-0134">Cell wall</keyword>
<feature type="compositionally biased region" description="Pro residues" evidence="5">
    <location>
        <begin position="55"/>
        <end position="66"/>
    </location>
</feature>
<protein>
    <recommendedName>
        <fullName evidence="8">Gram-positive cocci surface proteins LPxTG domain-containing protein</fullName>
    </recommendedName>
</protein>
<dbReference type="EMBL" id="BMUB01000003">
    <property type="protein sequence ID" value="GGU66939.1"/>
    <property type="molecule type" value="Genomic_DNA"/>
</dbReference>
<evidence type="ECO:0000256" key="7">
    <source>
        <dbReference type="SAM" id="SignalP"/>
    </source>
</evidence>
<evidence type="ECO:0000256" key="3">
    <source>
        <dbReference type="ARBA" id="ARBA00022729"/>
    </source>
</evidence>
<proteinExistence type="predicted"/>
<reference evidence="9" key="5">
    <citation type="submission" date="2020-09" db="EMBL/GenBank/DDBJ databases">
        <authorList>
            <person name="Sun Q."/>
            <person name="Ohkuma M."/>
        </authorList>
    </citation>
    <scope>NUCLEOTIDE SEQUENCE</scope>
    <source>
        <strain evidence="9">JCM 4434</strain>
    </source>
</reference>
<keyword evidence="4" id="KW-0572">Peptidoglycan-anchor</keyword>
<feature type="signal peptide" evidence="7">
    <location>
        <begin position="1"/>
        <end position="23"/>
    </location>
</feature>
<dbReference type="KEGG" id="kau:B6264_10885"/>
<keyword evidence="6" id="KW-1133">Transmembrane helix</keyword>
<keyword evidence="6" id="KW-0812">Transmembrane</keyword>
<accession>A0A8H9HIF2</accession>
<accession>A0A1E7N1K1</accession>
<feature type="region of interest" description="Disordered" evidence="5">
    <location>
        <begin position="34"/>
        <end position="69"/>
    </location>
</feature>
<dbReference type="AlphaFoldDB" id="A0A1E7N1K1"/>
<dbReference type="EMBL" id="JPRF03000044">
    <property type="protein sequence ID" value="OEV34568.1"/>
    <property type="molecule type" value="Genomic_DNA"/>
</dbReference>
<evidence type="ECO:0000259" key="8">
    <source>
        <dbReference type="PROSITE" id="PS50847"/>
    </source>
</evidence>
<dbReference type="GeneID" id="97490404"/>
<evidence type="ECO:0000313" key="10">
    <source>
        <dbReference type="EMBL" id="OEV34568.1"/>
    </source>
</evidence>
<feature type="region of interest" description="Disordered" evidence="5">
    <location>
        <begin position="242"/>
        <end position="282"/>
    </location>
</feature>
<comment type="caution">
    <text evidence="10">The sequence shown here is derived from an EMBL/GenBank/DDBJ whole genome shotgun (WGS) entry which is preliminary data.</text>
</comment>
<reference evidence="11" key="3">
    <citation type="submission" date="2016-08" db="EMBL/GenBank/DDBJ databases">
        <title>Sequencing, assembly and comparative genomics of S. aureofaciens ATCC 10762.</title>
        <authorList>
            <person name="Gradnigo J.S."/>
            <person name="Johnson N."/>
            <person name="Somerville G.A."/>
        </authorList>
    </citation>
    <scope>NUCLEOTIDE SEQUENCE [LARGE SCALE GENOMIC DNA]</scope>
    <source>
        <strain evidence="11">ATCC 10762 / DSM 40127 / CCM 3239 / JCM 4008 / LMG 5968 / NBRC 12843 / NCIMB 8234 / A-377</strain>
    </source>
</reference>
<evidence type="ECO:0000313" key="11">
    <source>
        <dbReference type="Proteomes" id="UP000037395"/>
    </source>
</evidence>
<keyword evidence="3 7" id="KW-0732">Signal</keyword>
<evidence type="ECO:0000256" key="5">
    <source>
        <dbReference type="SAM" id="MobiDB-lite"/>
    </source>
</evidence>
<evidence type="ECO:0000313" key="9">
    <source>
        <dbReference type="EMBL" id="GGU66939.1"/>
    </source>
</evidence>
<name>A0A1E7N1K1_KITAU</name>
<reference evidence="9" key="1">
    <citation type="journal article" date="2014" name="Int. J. Syst. Evol. Microbiol.">
        <title>Complete genome sequence of Corynebacterium casei LMG S-19264T (=DSM 44701T), isolated from a smear-ripened cheese.</title>
        <authorList>
            <consortium name="US DOE Joint Genome Institute (JGI-PGF)"/>
            <person name="Walter F."/>
            <person name="Albersmeier A."/>
            <person name="Kalinowski J."/>
            <person name="Ruckert C."/>
        </authorList>
    </citation>
    <scope>NUCLEOTIDE SEQUENCE</scope>
    <source>
        <strain evidence="9">JCM 4434</strain>
    </source>
</reference>
<dbReference type="Proteomes" id="UP000037395">
    <property type="component" value="Unassembled WGS sequence"/>
</dbReference>
<evidence type="ECO:0000256" key="1">
    <source>
        <dbReference type="ARBA" id="ARBA00022512"/>
    </source>
</evidence>
<evidence type="ECO:0000256" key="6">
    <source>
        <dbReference type="SAM" id="Phobius"/>
    </source>
</evidence>
<keyword evidence="2" id="KW-0964">Secreted</keyword>
<dbReference type="NCBIfam" id="NF041528">
    <property type="entry name" value="strep_LAETG"/>
    <property type="match status" value="1"/>
</dbReference>
<dbReference type="Proteomes" id="UP000610124">
    <property type="component" value="Unassembled WGS sequence"/>
</dbReference>
<sequence>MRSSRLLASAALGALTFGATAGAATAGAVGVPATPSATAAPSTPTGGPTTVPTHVPTPPMPSPSGPCPGGYHLENLKATGSGLSGVTLTRGGAAQEATVTFENDAPVDFKKFSTHFFVTNIGEEGAPNQPVWGKDAFTVQVKLPGAEWKPVAQDAIENNMSYIRADLGTFKLAKGEKLTLQVRLAATGKAVSTDYFAQLDGASESFLSKDVPGVRQGPEGSCSGFSGNYRIAAPFKVVDGTPVTTGTPSPSAPATTTAAPAPAPAATASASASAGPELAHTGASSNTLPIALGGAAVLAAGAGTLFVLRRRKAGAHG</sequence>
<reference evidence="10" key="4">
    <citation type="submission" date="2016-08" db="EMBL/GenBank/DDBJ databases">
        <title>Sequencing, Assembly and Comparative Genomics of S. aureofaciens ATCC 10762.</title>
        <authorList>
            <person name="Gradnigo J.S."/>
            <person name="Johnson N."/>
            <person name="Somerville G.A."/>
        </authorList>
    </citation>
    <scope>NUCLEOTIDE SEQUENCE [LARGE SCALE GENOMIC DNA]</scope>
    <source>
        <strain evidence="10">ATCC 10762</strain>
    </source>
</reference>
<keyword evidence="11" id="KW-1185">Reference proteome</keyword>
<organism evidence="10 11">
    <name type="scientific">Kitasatospora aureofaciens</name>
    <name type="common">Streptomyces aureofaciens</name>
    <dbReference type="NCBI Taxonomy" id="1894"/>
    <lineage>
        <taxon>Bacteria</taxon>
        <taxon>Bacillati</taxon>
        <taxon>Actinomycetota</taxon>
        <taxon>Actinomycetes</taxon>
        <taxon>Kitasatosporales</taxon>
        <taxon>Streptomycetaceae</taxon>
        <taxon>Kitasatospora</taxon>
    </lineage>
</organism>
<dbReference type="InterPro" id="IPR019931">
    <property type="entry name" value="LPXTG_anchor"/>
</dbReference>
<feature type="domain" description="Gram-positive cocci surface proteins LPxTG" evidence="8">
    <location>
        <begin position="278"/>
        <end position="317"/>
    </location>
</feature>
<feature type="chain" id="PRO_5034726420" description="Gram-positive cocci surface proteins LPxTG domain-containing protein" evidence="7">
    <location>
        <begin position="24"/>
        <end position="317"/>
    </location>
</feature>
<evidence type="ECO:0000256" key="2">
    <source>
        <dbReference type="ARBA" id="ARBA00022525"/>
    </source>
</evidence>
<keyword evidence="6" id="KW-0472">Membrane</keyword>